<feature type="binding site" evidence="8">
    <location>
        <position position="211"/>
    </location>
    <ligand>
        <name>NAD(+)</name>
        <dbReference type="ChEBI" id="CHEBI:57540"/>
    </ligand>
</feature>
<dbReference type="PRINTS" id="PR00083">
    <property type="entry name" value="HOLDHDRGNASE"/>
</dbReference>
<feature type="binding site" evidence="8">
    <location>
        <position position="188"/>
    </location>
    <ligand>
        <name>NAD(+)</name>
        <dbReference type="ChEBI" id="CHEBI:57540"/>
    </ligand>
</feature>
<evidence type="ECO:0000256" key="2">
    <source>
        <dbReference type="ARBA" id="ARBA00010178"/>
    </source>
</evidence>
<comment type="pathway">
    <text evidence="8">Amino-acid biosynthesis; L-histidine biosynthesis; L-histidine from 5-phospho-alpha-D-ribose 1-diphosphate: step 9/9.</text>
</comment>
<feature type="binding site" evidence="8">
    <location>
        <position position="256"/>
    </location>
    <ligand>
        <name>Zn(2+)</name>
        <dbReference type="ChEBI" id="CHEBI:29105"/>
    </ligand>
</feature>
<feature type="active site" description="Proton acceptor" evidence="8">
    <location>
        <position position="324"/>
    </location>
</feature>
<proteinExistence type="inferred from homology"/>
<feature type="binding site" evidence="8">
    <location>
        <position position="259"/>
    </location>
    <ligand>
        <name>substrate</name>
    </ligand>
</feature>
<dbReference type="PANTHER" id="PTHR21256:SF2">
    <property type="entry name" value="HISTIDINE BIOSYNTHESIS TRIFUNCTIONAL PROTEIN"/>
    <property type="match status" value="1"/>
</dbReference>
<dbReference type="HAMAP" id="MF_01024">
    <property type="entry name" value="HisD"/>
    <property type="match status" value="1"/>
</dbReference>
<feature type="binding site" evidence="8">
    <location>
        <position position="417"/>
    </location>
    <ligand>
        <name>substrate</name>
    </ligand>
</feature>
<evidence type="ECO:0000256" key="6">
    <source>
        <dbReference type="ARBA" id="ARBA00023002"/>
    </source>
</evidence>
<keyword evidence="8" id="KW-0520">NAD</keyword>
<feature type="binding site" evidence="8">
    <location>
        <position position="417"/>
    </location>
    <ligand>
        <name>Zn(2+)</name>
        <dbReference type="ChEBI" id="CHEBI:29105"/>
    </ligand>
</feature>
<comment type="function">
    <text evidence="1 8">Catalyzes the sequential NAD-dependent oxidations of L-histidinol to L-histidinaldehyde and then to L-histidine.</text>
</comment>
<gene>
    <name evidence="8 11" type="primary">hisD</name>
    <name evidence="11" type="ORF">ACFSB2_01070</name>
</gene>
<feature type="binding site" evidence="8">
    <location>
        <position position="358"/>
    </location>
    <ligand>
        <name>substrate</name>
    </ligand>
</feature>
<comment type="catalytic activity">
    <reaction evidence="7 8">
        <text>L-histidinol + 2 NAD(+) + H2O = L-histidine + 2 NADH + 3 H(+)</text>
        <dbReference type="Rhea" id="RHEA:20641"/>
        <dbReference type="ChEBI" id="CHEBI:15377"/>
        <dbReference type="ChEBI" id="CHEBI:15378"/>
        <dbReference type="ChEBI" id="CHEBI:57540"/>
        <dbReference type="ChEBI" id="CHEBI:57595"/>
        <dbReference type="ChEBI" id="CHEBI:57699"/>
        <dbReference type="ChEBI" id="CHEBI:57945"/>
        <dbReference type="EC" id="1.1.1.23"/>
    </reaction>
</comment>
<dbReference type="InterPro" id="IPR022695">
    <property type="entry name" value="Histidinol_DH_monofunct"/>
</dbReference>
<keyword evidence="6 8" id="KW-0560">Oxidoreductase</keyword>
<evidence type="ECO:0000256" key="10">
    <source>
        <dbReference type="RuleBase" id="RU004175"/>
    </source>
</evidence>
<evidence type="ECO:0000313" key="12">
    <source>
        <dbReference type="Proteomes" id="UP001597079"/>
    </source>
</evidence>
<feature type="binding site" evidence="8">
    <location>
        <position position="412"/>
    </location>
    <ligand>
        <name>substrate</name>
    </ligand>
</feature>
<comment type="cofactor">
    <cofactor evidence="8">
        <name>Zn(2+)</name>
        <dbReference type="ChEBI" id="CHEBI:29105"/>
    </cofactor>
    <text evidence="8">Binds 1 zinc ion per subunit.</text>
</comment>
<comment type="similarity">
    <text evidence="2 8 9 10">Belongs to the histidinol dehydrogenase family.</text>
</comment>
<dbReference type="Gene3D" id="1.20.5.1300">
    <property type="match status" value="1"/>
</dbReference>
<dbReference type="CDD" id="cd06572">
    <property type="entry name" value="Histidinol_dh"/>
    <property type="match status" value="1"/>
</dbReference>
<feature type="binding site" evidence="8">
    <location>
        <position position="126"/>
    </location>
    <ligand>
        <name>NAD(+)</name>
        <dbReference type="ChEBI" id="CHEBI:57540"/>
    </ligand>
</feature>
<evidence type="ECO:0000256" key="5">
    <source>
        <dbReference type="ARBA" id="ARBA00022833"/>
    </source>
</evidence>
<feature type="binding site" evidence="8">
    <location>
        <position position="358"/>
    </location>
    <ligand>
        <name>Zn(2+)</name>
        <dbReference type="ChEBI" id="CHEBI:29105"/>
    </ligand>
</feature>
<name>A0ABW4JD99_9BACL</name>
<evidence type="ECO:0000256" key="1">
    <source>
        <dbReference type="ARBA" id="ARBA00003850"/>
    </source>
</evidence>
<sequence length="432" mass="46732">MRLPIVDGEQFTWARTSASAPSETDTVANIIGDVRARGDVALREWTAKLDRVSAATQDDFALRVPQSALAAAYEALPAEMREALIAAADRIRRFHEAQWPEDFTMQGAESEQLGLVWRSLRRIGVYAPGGRGAYPSTVLMDVIPAQVAGVASIALVSPAGSDGLPHQDVLAAAHLLGIEEVYRLGGAQAIAALAYGTDSVPKVDKIVGPGNLYVALAKRQVMGDVGIDSIAGPSEVFIVADETANPRWIAADMLAQAEHDIEAGAICVSDSRRLLEAVALELERQLETLPRREIAIQSLERWGELVLVERLADAMDILNDAAPEHVEVLTAEPEVWLPEIRFAGAVFLGHYTPEPVGDYYAGTNHVLPTHGSARYASGLGLYDFLRRMSVVAYGEETLQKHAKHIVTLARAESLEAHARSILVRTEDKNDGN</sequence>
<dbReference type="Proteomes" id="UP001597079">
    <property type="component" value="Unassembled WGS sequence"/>
</dbReference>
<evidence type="ECO:0000256" key="4">
    <source>
        <dbReference type="ARBA" id="ARBA00022723"/>
    </source>
</evidence>
<keyword evidence="4 8" id="KW-0479">Metal-binding</keyword>
<dbReference type="PANTHER" id="PTHR21256">
    <property type="entry name" value="HISTIDINOL DEHYDROGENASE HDH"/>
    <property type="match status" value="1"/>
</dbReference>
<dbReference type="GO" id="GO:0004399">
    <property type="term" value="F:histidinol dehydrogenase activity"/>
    <property type="evidence" value="ECO:0007669"/>
    <property type="project" value="UniProtKB-EC"/>
</dbReference>
<dbReference type="EMBL" id="JBHUCX010000004">
    <property type="protein sequence ID" value="MFD1673313.1"/>
    <property type="molecule type" value="Genomic_DNA"/>
</dbReference>
<evidence type="ECO:0000256" key="7">
    <source>
        <dbReference type="ARBA" id="ARBA00049489"/>
    </source>
</evidence>
<dbReference type="NCBIfam" id="TIGR00069">
    <property type="entry name" value="hisD"/>
    <property type="match status" value="1"/>
</dbReference>
<keyword evidence="8" id="KW-0028">Amino-acid biosynthesis</keyword>
<evidence type="ECO:0000256" key="3">
    <source>
        <dbReference type="ARBA" id="ARBA00012965"/>
    </source>
</evidence>
<evidence type="ECO:0000256" key="8">
    <source>
        <dbReference type="HAMAP-Rule" id="MF_01024"/>
    </source>
</evidence>
<dbReference type="PIRSF" id="PIRSF000099">
    <property type="entry name" value="Histidinol_dh"/>
    <property type="match status" value="1"/>
</dbReference>
<evidence type="ECO:0000256" key="9">
    <source>
        <dbReference type="PIRNR" id="PIRNR000099"/>
    </source>
</evidence>
<evidence type="ECO:0000313" key="11">
    <source>
        <dbReference type="EMBL" id="MFD1673313.1"/>
    </source>
</evidence>
<feature type="binding site" evidence="8">
    <location>
        <position position="325"/>
    </location>
    <ligand>
        <name>substrate</name>
    </ligand>
</feature>
<dbReference type="SUPFAM" id="SSF53720">
    <property type="entry name" value="ALDH-like"/>
    <property type="match status" value="1"/>
</dbReference>
<feature type="binding site" evidence="8">
    <location>
        <position position="256"/>
    </location>
    <ligand>
        <name>substrate</name>
    </ligand>
</feature>
<dbReference type="Gene3D" id="3.40.50.1980">
    <property type="entry name" value="Nitrogenase molybdenum iron protein domain"/>
    <property type="match status" value="2"/>
</dbReference>
<keyword evidence="8" id="KW-0368">Histidine biosynthesis</keyword>
<keyword evidence="12" id="KW-1185">Reference proteome</keyword>
<organism evidence="11 12">
    <name type="scientific">Alicyclobacillus fodiniaquatilis</name>
    <dbReference type="NCBI Taxonomy" id="1661150"/>
    <lineage>
        <taxon>Bacteria</taxon>
        <taxon>Bacillati</taxon>
        <taxon>Bacillota</taxon>
        <taxon>Bacilli</taxon>
        <taxon>Bacillales</taxon>
        <taxon>Alicyclobacillaceae</taxon>
        <taxon>Alicyclobacillus</taxon>
    </lineage>
</organism>
<reference evidence="12" key="1">
    <citation type="journal article" date="2019" name="Int. J. Syst. Evol. Microbiol.">
        <title>The Global Catalogue of Microorganisms (GCM) 10K type strain sequencing project: providing services to taxonomists for standard genome sequencing and annotation.</title>
        <authorList>
            <consortium name="The Broad Institute Genomics Platform"/>
            <consortium name="The Broad Institute Genome Sequencing Center for Infectious Disease"/>
            <person name="Wu L."/>
            <person name="Ma J."/>
        </authorList>
    </citation>
    <scope>NUCLEOTIDE SEQUENCE [LARGE SCALE GENOMIC DNA]</scope>
    <source>
        <strain evidence="12">CGMCC 1.12286</strain>
    </source>
</reference>
<feature type="active site" description="Proton acceptor" evidence="8">
    <location>
        <position position="325"/>
    </location>
</feature>
<dbReference type="InterPro" id="IPR012131">
    <property type="entry name" value="Hstdl_DH"/>
</dbReference>
<dbReference type="Pfam" id="PF00815">
    <property type="entry name" value="Histidinol_dh"/>
    <property type="match status" value="1"/>
</dbReference>
<dbReference type="InterPro" id="IPR001692">
    <property type="entry name" value="Histidinol_DH_CS"/>
</dbReference>
<feature type="binding site" evidence="8">
    <location>
        <position position="234"/>
    </location>
    <ligand>
        <name>substrate</name>
    </ligand>
</feature>
<dbReference type="InterPro" id="IPR016161">
    <property type="entry name" value="Ald_DH/histidinol_DH"/>
</dbReference>
<accession>A0ABW4JD99</accession>
<protein>
    <recommendedName>
        <fullName evidence="3 8">Histidinol dehydrogenase</fullName>
        <shortName evidence="8">HDH</shortName>
        <ecNumber evidence="3 8">1.1.1.23</ecNumber>
    </recommendedName>
</protein>
<comment type="caution">
    <text evidence="11">The sequence shown here is derived from an EMBL/GenBank/DDBJ whole genome shotgun (WGS) entry which is preliminary data.</text>
</comment>
<feature type="binding site" evidence="8">
    <location>
        <position position="259"/>
    </location>
    <ligand>
        <name>Zn(2+)</name>
        <dbReference type="ChEBI" id="CHEBI:29105"/>
    </ligand>
</feature>
<keyword evidence="5 8" id="KW-0862">Zinc</keyword>
<dbReference type="EC" id="1.1.1.23" evidence="3 8"/>
<dbReference type="PROSITE" id="PS00611">
    <property type="entry name" value="HISOL_DEHYDROGENASE"/>
    <property type="match status" value="1"/>
</dbReference>
<dbReference type="RefSeq" id="WP_377940675.1">
    <property type="nucleotide sequence ID" value="NZ_JBHUCX010000004.1"/>
</dbReference>